<dbReference type="Gene3D" id="2.60.40.10">
    <property type="entry name" value="Immunoglobulins"/>
    <property type="match status" value="6"/>
</dbReference>
<feature type="domain" description="Immunoglobulin" evidence="2">
    <location>
        <begin position="147"/>
        <end position="250"/>
    </location>
</feature>
<dbReference type="Ensembl" id="ENSCCRT00000082457.2">
    <property type="protein sequence ID" value="ENSCCRP00000076072.2"/>
    <property type="gene ID" value="ENSCCRG00000041110.2"/>
</dbReference>
<keyword evidence="1" id="KW-0472">Membrane</keyword>
<protein>
    <recommendedName>
        <fullName evidence="2">Immunoglobulin domain-containing protein</fullName>
    </recommendedName>
</protein>
<feature type="transmembrane region" description="Helical" evidence="1">
    <location>
        <begin position="261"/>
        <end position="282"/>
    </location>
</feature>
<keyword evidence="4" id="KW-1185">Reference proteome</keyword>
<dbReference type="PANTHER" id="PTHR21063">
    <property type="entry name" value="LFA-3"/>
    <property type="match status" value="1"/>
</dbReference>
<organism evidence="3 4">
    <name type="scientific">Cyprinus carpio carpio</name>
    <dbReference type="NCBI Taxonomy" id="630221"/>
    <lineage>
        <taxon>Eukaryota</taxon>
        <taxon>Metazoa</taxon>
        <taxon>Chordata</taxon>
        <taxon>Craniata</taxon>
        <taxon>Vertebrata</taxon>
        <taxon>Euteleostomi</taxon>
        <taxon>Actinopterygii</taxon>
        <taxon>Neopterygii</taxon>
        <taxon>Teleostei</taxon>
        <taxon>Ostariophysi</taxon>
        <taxon>Cypriniformes</taxon>
        <taxon>Cyprinidae</taxon>
        <taxon>Cyprininae</taxon>
        <taxon>Cyprinus</taxon>
    </lineage>
</organism>
<feature type="domain" description="Immunoglobulin" evidence="2">
    <location>
        <begin position="499"/>
        <end position="602"/>
    </location>
</feature>
<dbReference type="GeneTree" id="ENSGT01050000244806"/>
<keyword evidence="1" id="KW-0812">Transmembrane</keyword>
<feature type="domain" description="Immunoglobulin" evidence="2">
    <location>
        <begin position="603"/>
        <end position="706"/>
    </location>
</feature>
<keyword evidence="1" id="KW-1133">Transmembrane helix</keyword>
<dbReference type="SUPFAM" id="SSF48726">
    <property type="entry name" value="Immunoglobulin"/>
    <property type="match status" value="6"/>
</dbReference>
<dbReference type="PANTHER" id="PTHR21063:SF4">
    <property type="entry name" value="CD48 ANTIGEN-RELATED"/>
    <property type="match status" value="1"/>
</dbReference>
<dbReference type="InterPro" id="IPR013783">
    <property type="entry name" value="Ig-like_fold"/>
</dbReference>
<dbReference type="SMART" id="SM00409">
    <property type="entry name" value="IG"/>
    <property type="match status" value="6"/>
</dbReference>
<feature type="domain" description="Immunoglobulin" evidence="2">
    <location>
        <begin position="398"/>
        <end position="498"/>
    </location>
</feature>
<dbReference type="Pfam" id="PF07686">
    <property type="entry name" value="V-set"/>
    <property type="match status" value="3"/>
</dbReference>
<sequence length="741" mass="83584">MFIKADLTGLYTEARDIVLLSIFLAILKGTAPVSGDAGEIKKLSVLEGDSVTLHTNITEIHNVDLVMWMYGAQRSIIAKLNGKSQMISFYDVDDGRFGDRLQLDNQTGSLSISDIRTKLSGDYQLRIISSETSYKTFSLTVHDVFFAGLTNTKEGDSVTLHTGVHEIQKHDVILWMFGPLSPDTFLAEINTTLGQISYSDDARLRNRVRLDDQSGSLTISNSRSTDTGLYQLQITNSKETFYKRYNVFVDAPEPGLSSGGLALICVFVLMIVAAAGIAGVCYSRRKYSRLKGTDEMKTEEVSEGDSVTLHTGITEPQKYDQILWSFGPRGSVIAQIPERTSKTSFRDDERFRGRLQLDSETGDLTIRDVKITQSGDYQLKLIRARQTKSRKFKLILYVDSLRFSEGENVSLDTGVSELQRDDQILWTFGSEDTVIAKRERNTNQTADADGRFGDRLQMDDQTGSLSITNTKSTDSGVYHLHISSRNKVSYKKFRVTVWLDTVKVRAGDSVTLNTGMTELEEDSKILWTHGDHETCIAKINRATNKTSLYRGNDVRFRDRLQLDHRTGSLTIWNISITHSDVYKLQISSRRRSKCKRFVLIVDENKVSVTEGDRAELNTDVSELQRDALILWMFGPRDSLIAKADLENRKISTYDGVGGRFRDRLQLDLQTGSLSITNTTNTDSGLYKLKIISSRETRYKRFRVTVCEDRERVIHPEDTVESSQRENTEEIALLKIYSGTSV</sequence>
<dbReference type="InterPro" id="IPR013106">
    <property type="entry name" value="Ig_V-set"/>
</dbReference>
<dbReference type="AlphaFoldDB" id="A0A8C1EHN7"/>
<evidence type="ECO:0000313" key="4">
    <source>
        <dbReference type="Proteomes" id="UP001108240"/>
    </source>
</evidence>
<reference evidence="3" key="2">
    <citation type="submission" date="2025-09" db="UniProtKB">
        <authorList>
            <consortium name="Ensembl"/>
        </authorList>
    </citation>
    <scope>IDENTIFICATION</scope>
</reference>
<dbReference type="Proteomes" id="UP001108240">
    <property type="component" value="Unplaced"/>
</dbReference>
<feature type="domain" description="Immunoglobulin" evidence="2">
    <location>
        <begin position="296"/>
        <end position="397"/>
    </location>
</feature>
<evidence type="ECO:0000256" key="1">
    <source>
        <dbReference type="SAM" id="Phobius"/>
    </source>
</evidence>
<feature type="domain" description="Immunoglobulin" evidence="2">
    <location>
        <begin position="40"/>
        <end position="142"/>
    </location>
</feature>
<dbReference type="InterPro" id="IPR036179">
    <property type="entry name" value="Ig-like_dom_sf"/>
</dbReference>
<evidence type="ECO:0000259" key="2">
    <source>
        <dbReference type="SMART" id="SM00409"/>
    </source>
</evidence>
<dbReference type="InterPro" id="IPR003599">
    <property type="entry name" value="Ig_sub"/>
</dbReference>
<dbReference type="FunFam" id="2.60.40.10:FF:002431">
    <property type="entry name" value="Si:ch211-222k6.3"/>
    <property type="match status" value="1"/>
</dbReference>
<evidence type="ECO:0000313" key="3">
    <source>
        <dbReference type="Ensembl" id="ENSCCRP00000076072.2"/>
    </source>
</evidence>
<name>A0A8C1EHN7_CYPCA</name>
<proteinExistence type="predicted"/>
<accession>A0A8C1EHN7</accession>
<reference evidence="3" key="1">
    <citation type="submission" date="2025-08" db="UniProtKB">
        <authorList>
            <consortium name="Ensembl"/>
        </authorList>
    </citation>
    <scope>IDENTIFICATION</scope>
</reference>